<evidence type="ECO:0000256" key="5">
    <source>
        <dbReference type="RuleBase" id="RU362075"/>
    </source>
</evidence>
<comment type="similarity">
    <text evidence="4">Belongs to the carotenoid/retinoid oxidoreductase family. CrtN subfamily.</text>
</comment>
<dbReference type="InterPro" id="IPR002937">
    <property type="entry name" value="Amino_oxidase"/>
</dbReference>
<dbReference type="GO" id="GO:0016117">
    <property type="term" value="P:carotenoid biosynthetic process"/>
    <property type="evidence" value="ECO:0007669"/>
    <property type="project" value="UniProtKB-KW"/>
</dbReference>
<dbReference type="SUPFAM" id="SSF51905">
    <property type="entry name" value="FAD/NAD(P)-binding domain"/>
    <property type="match status" value="1"/>
</dbReference>
<protein>
    <submittedName>
        <fullName evidence="7">Phytoene desaturase</fullName>
    </submittedName>
</protein>
<comment type="caution">
    <text evidence="7">The sequence shown here is derived from an EMBL/GenBank/DDBJ whole genome shotgun (WGS) entry which is preliminary data.</text>
</comment>
<proteinExistence type="inferred from homology"/>
<sequence>MKIAVAGGGVGGILSALLLSRKGFDVTLFEKESALGGRLSFIEHDGYKLDKGPTIVLLPEMLTQLMKEAGIGSSEYELMRCDPLYDIHFANGKQYTKYASIKEQLTEIDRIFPEDHQNFKRFIADMLIRFTEGKPRFLEQPFLNRWGSINPGTLNALRKLNAFRSVKKQLDYYFMSEEMKTAYALQTLYIGGNPFTTPAIYSLVSFSEHQHGIYYVKGGYASLVEVFEKALEKNNVKVRKNAPVEEIKRTKKRISKVVVNGEEIEVDALVFNGDFPAVEGLLNKPKRPYEPSSGCVLLYMGIDGVYDDKKTHQFYMGANFNQNMMEIFKQRTIPEDPSYYVFHPSLIDGTLAPEGKGVLYVLIPVPSGDHIYWEKEKNKLADKVIDSMIQRGFPGLRERMEWMKIRTPNEAMTEGLYAGGSFGISPALFQSGPFRPQFQPYSEIDNLYAVGASVHPGGGIPIVMQGAKLLADGMELKYLTRDVIRK</sequence>
<dbReference type="NCBIfam" id="TIGR02734">
    <property type="entry name" value="crtI_fam"/>
    <property type="match status" value="1"/>
</dbReference>
<dbReference type="InterPro" id="IPR036188">
    <property type="entry name" value="FAD/NAD-bd_sf"/>
</dbReference>
<dbReference type="Pfam" id="PF01593">
    <property type="entry name" value="Amino_oxidase"/>
    <property type="match status" value="1"/>
</dbReference>
<dbReference type="RefSeq" id="WP_104056653.1">
    <property type="nucleotide sequence ID" value="NZ_PREZ01000001.1"/>
</dbReference>
<dbReference type="Proteomes" id="UP000239047">
    <property type="component" value="Unassembled WGS sequence"/>
</dbReference>
<keyword evidence="8" id="KW-1185">Reference proteome</keyword>
<evidence type="ECO:0000256" key="3">
    <source>
        <dbReference type="ARBA" id="ARBA00023002"/>
    </source>
</evidence>
<comment type="pathway">
    <text evidence="1 5">Carotenoid biosynthesis.</text>
</comment>
<organism evidence="7 8">
    <name type="scientific">Jeotgalibacillus proteolyticus</name>
    <dbReference type="NCBI Taxonomy" id="2082395"/>
    <lineage>
        <taxon>Bacteria</taxon>
        <taxon>Bacillati</taxon>
        <taxon>Bacillota</taxon>
        <taxon>Bacilli</taxon>
        <taxon>Bacillales</taxon>
        <taxon>Caryophanaceae</taxon>
        <taxon>Jeotgalibacillus</taxon>
    </lineage>
</organism>
<dbReference type="PANTHER" id="PTHR43734">
    <property type="entry name" value="PHYTOENE DESATURASE"/>
    <property type="match status" value="1"/>
</dbReference>
<evidence type="ECO:0000259" key="6">
    <source>
        <dbReference type="Pfam" id="PF01593"/>
    </source>
</evidence>
<keyword evidence="2 5" id="KW-0125">Carotenoid biosynthesis</keyword>
<dbReference type="PANTHER" id="PTHR43734:SF1">
    <property type="entry name" value="PHYTOENE DESATURASE"/>
    <property type="match status" value="1"/>
</dbReference>
<reference evidence="7 8" key="1">
    <citation type="submission" date="2018-02" db="EMBL/GenBank/DDBJ databases">
        <title>Jeotgalibacillus proteolyticum sp. nov. a protease producing bacterium isolated from ocean sediments of Laizhou Bay.</title>
        <authorList>
            <person name="Li Y."/>
        </authorList>
    </citation>
    <scope>NUCLEOTIDE SEQUENCE [LARGE SCALE GENOMIC DNA]</scope>
    <source>
        <strain evidence="7 8">22-7</strain>
    </source>
</reference>
<dbReference type="AlphaFoldDB" id="A0A2S5GI09"/>
<accession>A0A2S5GI09</accession>
<evidence type="ECO:0000256" key="1">
    <source>
        <dbReference type="ARBA" id="ARBA00004829"/>
    </source>
</evidence>
<dbReference type="Gene3D" id="3.50.50.60">
    <property type="entry name" value="FAD/NAD(P)-binding domain"/>
    <property type="match status" value="2"/>
</dbReference>
<feature type="domain" description="Amine oxidase" evidence="6">
    <location>
        <begin position="11"/>
        <end position="461"/>
    </location>
</feature>
<dbReference type="EMBL" id="PREZ01000001">
    <property type="protein sequence ID" value="PPA72503.1"/>
    <property type="molecule type" value="Genomic_DNA"/>
</dbReference>
<evidence type="ECO:0000313" key="7">
    <source>
        <dbReference type="EMBL" id="PPA72503.1"/>
    </source>
</evidence>
<dbReference type="OrthoDB" id="9814556at2"/>
<gene>
    <name evidence="7" type="ORF">C4B60_03025</name>
</gene>
<keyword evidence="3 5" id="KW-0560">Oxidoreductase</keyword>
<dbReference type="InterPro" id="IPR014105">
    <property type="entry name" value="Carotenoid/retinoid_OxRdtase"/>
</dbReference>
<evidence type="ECO:0000256" key="2">
    <source>
        <dbReference type="ARBA" id="ARBA00022746"/>
    </source>
</evidence>
<dbReference type="GO" id="GO:0016491">
    <property type="term" value="F:oxidoreductase activity"/>
    <property type="evidence" value="ECO:0007669"/>
    <property type="project" value="UniProtKB-KW"/>
</dbReference>
<evidence type="ECO:0000256" key="4">
    <source>
        <dbReference type="ARBA" id="ARBA00038322"/>
    </source>
</evidence>
<name>A0A2S5GI09_9BACL</name>
<evidence type="ECO:0000313" key="8">
    <source>
        <dbReference type="Proteomes" id="UP000239047"/>
    </source>
</evidence>